<dbReference type="GO" id="GO:0005524">
    <property type="term" value="F:ATP binding"/>
    <property type="evidence" value="ECO:0007669"/>
    <property type="project" value="InterPro"/>
</dbReference>
<accession>T1AQV1</accession>
<dbReference type="EMBL" id="AUZY01008904">
    <property type="protein sequence ID" value="EQD44435.1"/>
    <property type="molecule type" value="Genomic_DNA"/>
</dbReference>
<dbReference type="PROSITE" id="PS01008">
    <property type="entry name" value="DNAA"/>
    <property type="match status" value="1"/>
</dbReference>
<reference evidence="2" key="1">
    <citation type="submission" date="2013-08" db="EMBL/GenBank/DDBJ databases">
        <authorList>
            <person name="Mendez C."/>
            <person name="Richter M."/>
            <person name="Ferrer M."/>
            <person name="Sanchez J."/>
        </authorList>
    </citation>
    <scope>NUCLEOTIDE SEQUENCE</scope>
</reference>
<dbReference type="InterPro" id="IPR018312">
    <property type="entry name" value="Chromosome_initiator_DnaA_CS"/>
</dbReference>
<organism evidence="2">
    <name type="scientific">mine drainage metagenome</name>
    <dbReference type="NCBI Taxonomy" id="410659"/>
    <lineage>
        <taxon>unclassified sequences</taxon>
        <taxon>metagenomes</taxon>
        <taxon>ecological metagenomes</taxon>
    </lineage>
</organism>
<dbReference type="CDD" id="cd06571">
    <property type="entry name" value="Bac_DnaA_C"/>
    <property type="match status" value="1"/>
</dbReference>
<dbReference type="Pfam" id="PF08299">
    <property type="entry name" value="Bac_DnaA_C"/>
    <property type="match status" value="1"/>
</dbReference>
<sequence>AEVSEMLRDIIPTADSRPLSVEAVQALVAEYYGITVKEMISKRRDKHIVFPRQVAMYLIREEIAMSLPAIGLVFGGRDHTTVLHSYEKISNDAKEDPRVAEDISRLREQLRPN</sequence>
<dbReference type="GO" id="GO:0006270">
    <property type="term" value="P:DNA replication initiation"/>
    <property type="evidence" value="ECO:0007669"/>
    <property type="project" value="InterPro"/>
</dbReference>
<dbReference type="SUPFAM" id="SSF48295">
    <property type="entry name" value="TrpR-like"/>
    <property type="match status" value="1"/>
</dbReference>
<dbReference type="AlphaFoldDB" id="T1AQV1"/>
<dbReference type="Gene3D" id="1.10.1750.10">
    <property type="match status" value="1"/>
</dbReference>
<dbReference type="InterPro" id="IPR013159">
    <property type="entry name" value="DnaA_C"/>
</dbReference>
<dbReference type="GO" id="GO:0003688">
    <property type="term" value="F:DNA replication origin binding"/>
    <property type="evidence" value="ECO:0007669"/>
    <property type="project" value="InterPro"/>
</dbReference>
<reference evidence="2" key="2">
    <citation type="journal article" date="2014" name="ISME J.">
        <title>Microbial stratification in low pH oxic and suboxic macroscopic growths along an acid mine drainage.</title>
        <authorList>
            <person name="Mendez-Garcia C."/>
            <person name="Mesa V."/>
            <person name="Sprenger R.R."/>
            <person name="Richter M."/>
            <person name="Diez M.S."/>
            <person name="Solano J."/>
            <person name="Bargiela R."/>
            <person name="Golyshina O.V."/>
            <person name="Manteca A."/>
            <person name="Ramos J.L."/>
            <person name="Gallego J.R."/>
            <person name="Llorente I."/>
            <person name="Martins Dos Santos V.A."/>
            <person name="Jensen O.N."/>
            <person name="Pelaez A.I."/>
            <person name="Sanchez J."/>
            <person name="Ferrer M."/>
        </authorList>
    </citation>
    <scope>NUCLEOTIDE SEQUENCE</scope>
</reference>
<dbReference type="GO" id="GO:0005886">
    <property type="term" value="C:plasma membrane"/>
    <property type="evidence" value="ECO:0007669"/>
    <property type="project" value="TreeGrafter"/>
</dbReference>
<proteinExistence type="predicted"/>
<dbReference type="GO" id="GO:0006275">
    <property type="term" value="P:regulation of DNA replication"/>
    <property type="evidence" value="ECO:0007669"/>
    <property type="project" value="InterPro"/>
</dbReference>
<dbReference type="InterPro" id="IPR010921">
    <property type="entry name" value="Trp_repressor/repl_initiator"/>
</dbReference>
<feature type="domain" description="Chromosomal replication initiator DnaA C-terminal" evidence="1">
    <location>
        <begin position="20"/>
        <end position="89"/>
    </location>
</feature>
<comment type="caution">
    <text evidence="2">The sequence shown here is derived from an EMBL/GenBank/DDBJ whole genome shotgun (WGS) entry which is preliminary data.</text>
</comment>
<evidence type="ECO:0000259" key="1">
    <source>
        <dbReference type="SMART" id="SM00760"/>
    </source>
</evidence>
<protein>
    <submittedName>
        <fullName evidence="2">Chromosomal replication initiator protein DnaA</fullName>
    </submittedName>
</protein>
<evidence type="ECO:0000313" key="2">
    <source>
        <dbReference type="EMBL" id="EQD44435.1"/>
    </source>
</evidence>
<dbReference type="SMART" id="SM00760">
    <property type="entry name" value="Bac_DnaA_C"/>
    <property type="match status" value="1"/>
</dbReference>
<feature type="non-terminal residue" evidence="2">
    <location>
        <position position="1"/>
    </location>
</feature>
<dbReference type="PANTHER" id="PTHR30050:SF2">
    <property type="entry name" value="CHROMOSOMAL REPLICATION INITIATOR PROTEIN DNAA"/>
    <property type="match status" value="1"/>
</dbReference>
<dbReference type="PANTHER" id="PTHR30050">
    <property type="entry name" value="CHROMOSOMAL REPLICATION INITIATOR PROTEIN DNAA"/>
    <property type="match status" value="1"/>
</dbReference>
<gene>
    <name evidence="2" type="ORF">B1B_13526</name>
</gene>
<name>T1AQV1_9ZZZZ</name>